<dbReference type="Proteomes" id="UP001528823">
    <property type="component" value="Unassembled WGS sequence"/>
</dbReference>
<dbReference type="EC" id="6.3.5.-" evidence="1"/>
<comment type="catalytic activity">
    <reaction evidence="1">
        <text>L-aspartyl-tRNA(Asn) + L-glutamine + ATP + H2O = L-asparaginyl-tRNA(Asn) + L-glutamate + ADP + phosphate + 2 H(+)</text>
        <dbReference type="Rhea" id="RHEA:14513"/>
        <dbReference type="Rhea" id="RHEA-COMP:9674"/>
        <dbReference type="Rhea" id="RHEA-COMP:9677"/>
        <dbReference type="ChEBI" id="CHEBI:15377"/>
        <dbReference type="ChEBI" id="CHEBI:15378"/>
        <dbReference type="ChEBI" id="CHEBI:29985"/>
        <dbReference type="ChEBI" id="CHEBI:30616"/>
        <dbReference type="ChEBI" id="CHEBI:43474"/>
        <dbReference type="ChEBI" id="CHEBI:58359"/>
        <dbReference type="ChEBI" id="CHEBI:78515"/>
        <dbReference type="ChEBI" id="CHEBI:78516"/>
        <dbReference type="ChEBI" id="CHEBI:456216"/>
    </reaction>
</comment>
<keyword evidence="3" id="KW-1185">Reference proteome</keyword>
<dbReference type="Pfam" id="PF02686">
    <property type="entry name" value="GatC"/>
    <property type="match status" value="1"/>
</dbReference>
<dbReference type="PANTHER" id="PTHR15004">
    <property type="entry name" value="GLUTAMYL-TRNA(GLN) AMIDOTRANSFERASE SUBUNIT C, MITOCHONDRIAL"/>
    <property type="match status" value="1"/>
</dbReference>
<dbReference type="NCBIfam" id="TIGR00135">
    <property type="entry name" value="gatC"/>
    <property type="match status" value="1"/>
</dbReference>
<dbReference type="SUPFAM" id="SSF141000">
    <property type="entry name" value="Glu-tRNAGln amidotransferase C subunit"/>
    <property type="match status" value="1"/>
</dbReference>
<evidence type="ECO:0000256" key="1">
    <source>
        <dbReference type="HAMAP-Rule" id="MF_00122"/>
    </source>
</evidence>
<keyword evidence="1" id="KW-0067">ATP-binding</keyword>
<organism evidence="2 3">
    <name type="scientific">Spartinivicinus poritis</name>
    <dbReference type="NCBI Taxonomy" id="2994640"/>
    <lineage>
        <taxon>Bacteria</taxon>
        <taxon>Pseudomonadati</taxon>
        <taxon>Pseudomonadota</taxon>
        <taxon>Gammaproteobacteria</taxon>
        <taxon>Oceanospirillales</taxon>
        <taxon>Zooshikellaceae</taxon>
        <taxon>Spartinivicinus</taxon>
    </lineage>
</organism>
<proteinExistence type="inferred from homology"/>
<keyword evidence="1" id="KW-0648">Protein biosynthesis</keyword>
<comment type="caution">
    <text evidence="2">The sequence shown here is derived from an EMBL/GenBank/DDBJ whole genome shotgun (WGS) entry which is preliminary data.</text>
</comment>
<keyword evidence="1" id="KW-0547">Nucleotide-binding</keyword>
<gene>
    <name evidence="1 2" type="primary">gatC</name>
    <name evidence="2" type="ORF">ORQ98_12255</name>
</gene>
<keyword evidence="1" id="KW-0436">Ligase</keyword>
<dbReference type="Gene3D" id="1.10.20.60">
    <property type="entry name" value="Glu-tRNAGln amidotransferase C subunit, N-terminal domain"/>
    <property type="match status" value="1"/>
</dbReference>
<dbReference type="EMBL" id="JAPMOU010000013">
    <property type="protein sequence ID" value="MDE1462740.1"/>
    <property type="molecule type" value="Genomic_DNA"/>
</dbReference>
<evidence type="ECO:0000313" key="2">
    <source>
        <dbReference type="EMBL" id="MDE1462740.1"/>
    </source>
</evidence>
<dbReference type="PANTHER" id="PTHR15004:SF0">
    <property type="entry name" value="GLUTAMYL-TRNA(GLN) AMIDOTRANSFERASE SUBUNIT C, MITOCHONDRIAL"/>
    <property type="match status" value="1"/>
</dbReference>
<sequence>MALDQTDVEKIAHLARIAIDQQDIVNTTEGLTQILTMIDQMQAADTDNVEPLAHPLEMEQRLRADAVTETNQRETFQAIAPATENGLYLVPKVIE</sequence>
<dbReference type="InterPro" id="IPR003837">
    <property type="entry name" value="GatC"/>
</dbReference>
<dbReference type="RefSeq" id="WP_274689092.1">
    <property type="nucleotide sequence ID" value="NZ_JAPMOU010000013.1"/>
</dbReference>
<dbReference type="InterPro" id="IPR036113">
    <property type="entry name" value="Asp/Glu-ADT_sf_sub_c"/>
</dbReference>
<comment type="catalytic activity">
    <reaction evidence="1">
        <text>L-glutamyl-tRNA(Gln) + L-glutamine + ATP + H2O = L-glutaminyl-tRNA(Gln) + L-glutamate + ADP + phosphate + H(+)</text>
        <dbReference type="Rhea" id="RHEA:17521"/>
        <dbReference type="Rhea" id="RHEA-COMP:9681"/>
        <dbReference type="Rhea" id="RHEA-COMP:9684"/>
        <dbReference type="ChEBI" id="CHEBI:15377"/>
        <dbReference type="ChEBI" id="CHEBI:15378"/>
        <dbReference type="ChEBI" id="CHEBI:29985"/>
        <dbReference type="ChEBI" id="CHEBI:30616"/>
        <dbReference type="ChEBI" id="CHEBI:43474"/>
        <dbReference type="ChEBI" id="CHEBI:58359"/>
        <dbReference type="ChEBI" id="CHEBI:78520"/>
        <dbReference type="ChEBI" id="CHEBI:78521"/>
        <dbReference type="ChEBI" id="CHEBI:456216"/>
    </reaction>
</comment>
<dbReference type="HAMAP" id="MF_00122">
    <property type="entry name" value="GatC"/>
    <property type="match status" value="1"/>
</dbReference>
<comment type="similarity">
    <text evidence="1">Belongs to the GatC family.</text>
</comment>
<evidence type="ECO:0000313" key="3">
    <source>
        <dbReference type="Proteomes" id="UP001528823"/>
    </source>
</evidence>
<name>A0ABT5U8P8_9GAMM</name>
<reference evidence="2 3" key="1">
    <citation type="submission" date="2022-11" db="EMBL/GenBank/DDBJ databases">
        <title>Spartinivicinus poritis sp. nov., isolated from scleractinian coral Porites lutea.</title>
        <authorList>
            <person name="Zhang G."/>
            <person name="Cai L."/>
            <person name="Wei Q."/>
        </authorList>
    </citation>
    <scope>NUCLEOTIDE SEQUENCE [LARGE SCALE GENOMIC DNA]</scope>
    <source>
        <strain evidence="2 3">A2-2</strain>
    </source>
</reference>
<comment type="function">
    <text evidence="1">Allows the formation of correctly charged Asn-tRNA(Asn) or Gln-tRNA(Gln) through the transamidation of misacylated Asp-tRNA(Asn) or Glu-tRNA(Gln) in organisms which lack either or both of asparaginyl-tRNA or glutaminyl-tRNA synthetases. The reaction takes place in the presence of glutamine and ATP through an activated phospho-Asp-tRNA(Asn) or phospho-Glu-tRNA(Gln).</text>
</comment>
<accession>A0ABT5U8P8</accession>
<comment type="subunit">
    <text evidence="1">Heterotrimer of A, B and C subunits.</text>
</comment>
<protein>
    <recommendedName>
        <fullName evidence="1">Aspartyl/glutamyl-tRNA(Asn/Gln) amidotransferase subunit C</fullName>
        <shortName evidence="1">Asp/Glu-ADT subunit C</shortName>
        <ecNumber evidence="1">6.3.5.-</ecNumber>
    </recommendedName>
</protein>